<dbReference type="AlphaFoldDB" id="A0A2P4Z6L5"/>
<reference evidence="1 2" key="1">
    <citation type="submission" date="2014-04" db="EMBL/GenBank/DDBJ databases">
        <title>Comparative Genomics of Cryptosporidium Species.</title>
        <authorList>
            <person name="Silva J.C."/>
            <person name="Su Q."/>
            <person name="Chalmers R."/>
            <person name="Chibucos M.C."/>
            <person name="Elwin K."/>
            <person name="Godinez A."/>
            <person name="Guo F."/>
            <person name="Huynh K."/>
            <person name="Orvis J."/>
            <person name="Ott S."/>
            <person name="Sadzewicz L."/>
            <person name="Sengamalay N."/>
            <person name="Shetty A."/>
            <person name="Sun M."/>
            <person name="Tallon L."/>
            <person name="Xiao L."/>
            <person name="Zhang H."/>
            <person name="Fraser C.M."/>
            <person name="Zhu G."/>
            <person name="Kissinger J."/>
            <person name="Widmer G."/>
        </authorList>
    </citation>
    <scope>NUCLEOTIDE SEQUENCE [LARGE SCALE GENOMIC DNA]</scope>
    <source>
        <strain evidence="1 2">UKMEL1</strain>
    </source>
</reference>
<dbReference type="EMBL" id="JIBK01000055">
    <property type="protein sequence ID" value="POM85700.1"/>
    <property type="molecule type" value="Genomic_DNA"/>
</dbReference>
<name>A0A2P4Z6L5_9CRYT</name>
<proteinExistence type="predicted"/>
<dbReference type="Proteomes" id="UP000236928">
    <property type="component" value="Unassembled WGS sequence"/>
</dbReference>
<comment type="caution">
    <text evidence="1">The sequence shown here is derived from an EMBL/GenBank/DDBJ whole genome shotgun (WGS) entry which is preliminary data.</text>
</comment>
<evidence type="ECO:0000313" key="2">
    <source>
        <dbReference type="Proteomes" id="UP000236928"/>
    </source>
</evidence>
<dbReference type="VEuPathDB" id="CryptoDB:CmeUKMEL1_18730"/>
<gene>
    <name evidence="1" type="ORF">CmeUKMEL1_18730</name>
</gene>
<keyword evidence="2" id="KW-1185">Reference proteome</keyword>
<sequence>MAILFLSSFSTCKLNETNQKKGNISNLIFPFLKIYKKSILNIANINDLRNSKSVLNVYCGNKNNDIYFIIKLLKCVYMKEKNINKKKWISNQLKKIMFYKEYNESSSSLESEIFNERSEISENRLLNWKFDIMPMDKVIIPKRNSISKNHLEFPITKERKFIPFNSKLGISQFCLPKLSRNGLFKNIIKINEIKDEYRNNYCIWNSSKLSFPNNSNILAHKPLTNNLIFMKPIITGIKEKDHIKNNKAFLINLTNSKVPFIPTISSSNPINYKLRAVSSAQEKNRSVPIQIKKTANIYVENSVGNKKCNKYNDGGIRIISGIERETYINYPHYNTKCQNEGIFKKFIQERVRLKGPFGYK</sequence>
<dbReference type="OrthoDB" id="342814at2759"/>
<evidence type="ECO:0000313" key="1">
    <source>
        <dbReference type="EMBL" id="POM85700.1"/>
    </source>
</evidence>
<organism evidence="1 2">
    <name type="scientific">Cryptosporidium meleagridis</name>
    <dbReference type="NCBI Taxonomy" id="93969"/>
    <lineage>
        <taxon>Eukaryota</taxon>
        <taxon>Sar</taxon>
        <taxon>Alveolata</taxon>
        <taxon>Apicomplexa</taxon>
        <taxon>Conoidasida</taxon>
        <taxon>Coccidia</taxon>
        <taxon>Eucoccidiorida</taxon>
        <taxon>Eimeriorina</taxon>
        <taxon>Cryptosporidiidae</taxon>
        <taxon>Cryptosporidium</taxon>
    </lineage>
</organism>
<accession>A0A2P4Z6L5</accession>
<protein>
    <submittedName>
        <fullName evidence="1">Uncharacterized protein</fullName>
    </submittedName>
</protein>